<feature type="compositionally biased region" description="Gly residues" evidence="4">
    <location>
        <begin position="138"/>
        <end position="151"/>
    </location>
</feature>
<proteinExistence type="predicted"/>
<name>A0ABX7NJ85_9BACT</name>
<accession>A0ABX7NJ85</accession>
<evidence type="ECO:0000313" key="7">
    <source>
        <dbReference type="Proteomes" id="UP000663090"/>
    </source>
</evidence>
<dbReference type="InterPro" id="IPR050751">
    <property type="entry name" value="ECM_structural_protein"/>
</dbReference>
<evidence type="ECO:0000259" key="5">
    <source>
        <dbReference type="Pfam" id="PF07645"/>
    </source>
</evidence>
<feature type="domain" description="NOTCH1 EGF-like calcium-binding" evidence="5">
    <location>
        <begin position="76"/>
        <end position="106"/>
    </location>
</feature>
<keyword evidence="3" id="KW-1015">Disulfide bond</keyword>
<sequence length="187" mass="18264">MPPTRRTDCTNVPGSVSCACKPGHTSNGVQFADINECTVNKGAVPPARRTAPTFRAVSPARASQGTRAIKSRAPNIDEFLTNNGGCGASELCTNTPGRYTCLCPTGPGTCSPGPDTGSRGTDRGTAPDGGAPNEGETPGAGNGLDGGGSNRGGPPRPPDSGSSPNAGGTPNAGSAPRPAAPGPGGGQ</sequence>
<dbReference type="PANTHER" id="PTHR24034:SF89">
    <property type="entry name" value="COMPLEMENT COMPONENT C1Q RECEPTOR"/>
    <property type="match status" value="1"/>
</dbReference>
<keyword evidence="7" id="KW-1185">Reference proteome</keyword>
<dbReference type="CDD" id="cd00054">
    <property type="entry name" value="EGF_CA"/>
    <property type="match status" value="1"/>
</dbReference>
<dbReference type="Proteomes" id="UP000663090">
    <property type="component" value="Chromosome"/>
</dbReference>
<reference evidence="6 7" key="1">
    <citation type="submission" date="2021-02" db="EMBL/GenBank/DDBJ databases">
        <title>De Novo genome assembly of isolated myxobacteria.</title>
        <authorList>
            <person name="Stevens D.C."/>
        </authorList>
    </citation>
    <scope>NUCLEOTIDE SEQUENCE [LARGE SCALE GENOMIC DNA]</scope>
    <source>
        <strain evidence="6 7">SCHIC003</strain>
    </source>
</reference>
<keyword evidence="2" id="KW-0677">Repeat</keyword>
<organism evidence="6 7">
    <name type="scientific">Myxococcus landrumensis</name>
    <dbReference type="NCBI Taxonomy" id="2813577"/>
    <lineage>
        <taxon>Bacteria</taxon>
        <taxon>Pseudomonadati</taxon>
        <taxon>Myxococcota</taxon>
        <taxon>Myxococcia</taxon>
        <taxon>Myxococcales</taxon>
        <taxon>Cystobacterineae</taxon>
        <taxon>Myxococcaceae</taxon>
        <taxon>Myxococcus</taxon>
    </lineage>
</organism>
<evidence type="ECO:0000256" key="4">
    <source>
        <dbReference type="SAM" id="MobiDB-lite"/>
    </source>
</evidence>
<feature type="domain" description="NOTCH1 EGF-like calcium-binding" evidence="5">
    <location>
        <begin position="5"/>
        <end position="28"/>
    </location>
</feature>
<gene>
    <name evidence="6" type="ORF">JY572_27390</name>
</gene>
<evidence type="ECO:0000256" key="3">
    <source>
        <dbReference type="ARBA" id="ARBA00023157"/>
    </source>
</evidence>
<dbReference type="InterPro" id="IPR049883">
    <property type="entry name" value="NOTCH1_EGF-like"/>
</dbReference>
<feature type="region of interest" description="Disordered" evidence="4">
    <location>
        <begin position="110"/>
        <end position="187"/>
    </location>
</feature>
<protein>
    <recommendedName>
        <fullName evidence="5">NOTCH1 EGF-like calcium-binding domain-containing protein</fullName>
    </recommendedName>
</protein>
<evidence type="ECO:0000256" key="2">
    <source>
        <dbReference type="ARBA" id="ARBA00022737"/>
    </source>
</evidence>
<dbReference type="Gene3D" id="2.10.25.10">
    <property type="entry name" value="Laminin"/>
    <property type="match status" value="2"/>
</dbReference>
<dbReference type="EMBL" id="CP071091">
    <property type="protein sequence ID" value="QSQ18429.1"/>
    <property type="molecule type" value="Genomic_DNA"/>
</dbReference>
<evidence type="ECO:0000256" key="1">
    <source>
        <dbReference type="ARBA" id="ARBA00022536"/>
    </source>
</evidence>
<dbReference type="Pfam" id="PF07645">
    <property type="entry name" value="EGF_CA"/>
    <property type="match status" value="2"/>
</dbReference>
<dbReference type="PROSITE" id="PS51257">
    <property type="entry name" value="PROKAR_LIPOPROTEIN"/>
    <property type="match status" value="1"/>
</dbReference>
<evidence type="ECO:0000313" key="6">
    <source>
        <dbReference type="EMBL" id="QSQ18429.1"/>
    </source>
</evidence>
<dbReference type="SUPFAM" id="SSF57196">
    <property type="entry name" value="EGF/Laminin"/>
    <property type="match status" value="2"/>
</dbReference>
<dbReference type="PANTHER" id="PTHR24034">
    <property type="entry name" value="EGF-LIKE DOMAIN-CONTAINING PROTEIN"/>
    <property type="match status" value="1"/>
</dbReference>
<keyword evidence="1" id="KW-0245">EGF-like domain</keyword>